<reference evidence="3" key="1">
    <citation type="submission" date="2022-08" db="EMBL/GenBank/DDBJ databases">
        <title>Draft genome sequencing of Roseisolibacter agri AW1220.</title>
        <authorList>
            <person name="Tobiishi Y."/>
            <person name="Tonouchi A."/>
        </authorList>
    </citation>
    <scope>NUCLEOTIDE SEQUENCE</scope>
    <source>
        <strain evidence="3">AW1220</strain>
    </source>
</reference>
<evidence type="ECO:0000313" key="3">
    <source>
        <dbReference type="EMBL" id="GLC27217.1"/>
    </source>
</evidence>
<dbReference type="InterPro" id="IPR050194">
    <property type="entry name" value="Glycosyltransferase_grp1"/>
</dbReference>
<accession>A0AA37Q9I2</accession>
<keyword evidence="4" id="KW-1185">Reference proteome</keyword>
<gene>
    <name evidence="3" type="ORF">rosag_37300</name>
</gene>
<dbReference type="Gene3D" id="3.40.50.2000">
    <property type="entry name" value="Glycogen Phosphorylase B"/>
    <property type="match status" value="2"/>
</dbReference>
<dbReference type="InterPro" id="IPR028098">
    <property type="entry name" value="Glyco_trans_4-like_N"/>
</dbReference>
<dbReference type="PANTHER" id="PTHR45947:SF3">
    <property type="entry name" value="SULFOQUINOVOSYL TRANSFERASE SQD2"/>
    <property type="match status" value="1"/>
</dbReference>
<sequence>MRVLFVAHSYPRHAGDLAGSFLLRLAVALKGEGVDVRVLAPAAAGLALEDVIEGVQVRRFRYAPRSWETLAYTGAMAEEARGSARGLLALAGLVASGARAIRREVREWRPDVVHAHWWFPGGLSAALPGGRGRTPLVVTMHGSDVRLAAGVGPARTLFARVVRQASAVTAVSRWLREQAIEMAPGLACDVAPMPVDVARFALPEPGTPRDGLLFVGRLTAQKGVDALLQALARAAGATTLTIVGSGPEEAALRALADRLGVASRVRWVPSQPQERLGALYGAAQALVIPSREEGLGLVAVEAQLCGTPVIAFASGGLVDVVHHERDGLLVPAGDVDALATAIGAVLGDSALARRLGSAGRDAALTSFAPSAVAARYRTIYEHALAAR</sequence>
<proteinExistence type="predicted"/>
<dbReference type="RefSeq" id="WP_284351664.1">
    <property type="nucleotide sequence ID" value="NZ_BRXS01000006.1"/>
</dbReference>
<evidence type="ECO:0000313" key="4">
    <source>
        <dbReference type="Proteomes" id="UP001161325"/>
    </source>
</evidence>
<dbReference type="Pfam" id="PF00534">
    <property type="entry name" value="Glycos_transf_1"/>
    <property type="match status" value="1"/>
</dbReference>
<feature type="domain" description="Glycosyltransferase subfamily 4-like N-terminal" evidence="2">
    <location>
        <begin position="20"/>
        <end position="182"/>
    </location>
</feature>
<evidence type="ECO:0000259" key="1">
    <source>
        <dbReference type="Pfam" id="PF00534"/>
    </source>
</evidence>
<dbReference type="SUPFAM" id="SSF53756">
    <property type="entry name" value="UDP-Glycosyltransferase/glycogen phosphorylase"/>
    <property type="match status" value="1"/>
</dbReference>
<dbReference type="InterPro" id="IPR001296">
    <property type="entry name" value="Glyco_trans_1"/>
</dbReference>
<dbReference type="Pfam" id="PF13579">
    <property type="entry name" value="Glyco_trans_4_4"/>
    <property type="match status" value="1"/>
</dbReference>
<dbReference type="GO" id="GO:0016758">
    <property type="term" value="F:hexosyltransferase activity"/>
    <property type="evidence" value="ECO:0007669"/>
    <property type="project" value="TreeGrafter"/>
</dbReference>
<feature type="domain" description="Glycosyl transferase family 1" evidence="1">
    <location>
        <begin position="212"/>
        <end position="360"/>
    </location>
</feature>
<dbReference type="EMBL" id="BRXS01000006">
    <property type="protein sequence ID" value="GLC27217.1"/>
    <property type="molecule type" value="Genomic_DNA"/>
</dbReference>
<dbReference type="PANTHER" id="PTHR45947">
    <property type="entry name" value="SULFOQUINOVOSYL TRANSFERASE SQD2"/>
    <property type="match status" value="1"/>
</dbReference>
<comment type="caution">
    <text evidence="3">The sequence shown here is derived from an EMBL/GenBank/DDBJ whole genome shotgun (WGS) entry which is preliminary data.</text>
</comment>
<protein>
    <submittedName>
        <fullName evidence="3">Transferase</fullName>
    </submittedName>
</protein>
<evidence type="ECO:0000259" key="2">
    <source>
        <dbReference type="Pfam" id="PF13579"/>
    </source>
</evidence>
<dbReference type="Proteomes" id="UP001161325">
    <property type="component" value="Unassembled WGS sequence"/>
</dbReference>
<keyword evidence="3" id="KW-0808">Transferase</keyword>
<dbReference type="AlphaFoldDB" id="A0AA37Q9I2"/>
<name>A0AA37Q9I2_9BACT</name>
<organism evidence="3 4">
    <name type="scientific">Roseisolibacter agri</name>
    <dbReference type="NCBI Taxonomy" id="2014610"/>
    <lineage>
        <taxon>Bacteria</taxon>
        <taxon>Pseudomonadati</taxon>
        <taxon>Gemmatimonadota</taxon>
        <taxon>Gemmatimonadia</taxon>
        <taxon>Gemmatimonadales</taxon>
        <taxon>Gemmatimonadaceae</taxon>
        <taxon>Roseisolibacter</taxon>
    </lineage>
</organism>